<dbReference type="RefSeq" id="WP_264713202.1">
    <property type="nucleotide sequence ID" value="NZ_JAPDNT010000004.1"/>
</dbReference>
<name>A0AA41YJ29_9PROT</name>
<reference evidence="1" key="1">
    <citation type="submission" date="2022-09" db="EMBL/GenBank/DDBJ databases">
        <title>Rhodovastum sp. nov. RN2-1 isolated from soil in Seongnam, South Korea.</title>
        <authorList>
            <person name="Le N.T."/>
        </authorList>
    </citation>
    <scope>NUCLEOTIDE SEQUENCE</scope>
    <source>
        <strain evidence="1">RN2-1</strain>
    </source>
</reference>
<proteinExistence type="predicted"/>
<evidence type="ECO:0000313" key="1">
    <source>
        <dbReference type="EMBL" id="MCW3474561.1"/>
    </source>
</evidence>
<dbReference type="EMBL" id="JAPDNT010000004">
    <property type="protein sequence ID" value="MCW3474561.1"/>
    <property type="molecule type" value="Genomic_DNA"/>
</dbReference>
<protein>
    <submittedName>
        <fullName evidence="1">Divergent polysaccharide deacetylase family protein</fullName>
    </submittedName>
</protein>
<reference evidence="1" key="2">
    <citation type="submission" date="2022-10" db="EMBL/GenBank/DDBJ databases">
        <authorList>
            <person name="Trinh H.N."/>
        </authorList>
    </citation>
    <scope>NUCLEOTIDE SEQUENCE</scope>
    <source>
        <strain evidence="1">RN2-1</strain>
    </source>
</reference>
<dbReference type="InterPro" id="IPR006837">
    <property type="entry name" value="Divergent_DAC"/>
</dbReference>
<dbReference type="GO" id="GO:0005975">
    <property type="term" value="P:carbohydrate metabolic process"/>
    <property type="evidence" value="ECO:0007669"/>
    <property type="project" value="InterPro"/>
</dbReference>
<accession>A0AA41YJ29</accession>
<keyword evidence="2" id="KW-1185">Reference proteome</keyword>
<dbReference type="AlphaFoldDB" id="A0AA41YJ29"/>
<dbReference type="Gene3D" id="3.20.20.370">
    <property type="entry name" value="Glycoside hydrolase/deacetylase"/>
    <property type="match status" value="1"/>
</dbReference>
<dbReference type="Pfam" id="PF04748">
    <property type="entry name" value="Polysacc_deac_2"/>
    <property type="match status" value="1"/>
</dbReference>
<dbReference type="PANTHER" id="PTHR30105:SF2">
    <property type="entry name" value="DIVERGENT POLYSACCHARIDE DEACETYLASE SUPERFAMILY"/>
    <property type="match status" value="1"/>
</dbReference>
<dbReference type="Proteomes" id="UP001165679">
    <property type="component" value="Unassembled WGS sequence"/>
</dbReference>
<sequence length="272" mass="29366">MVINRRVVLTGALSLPLAARPARSAILPRWQRFAVTAGDPAGRPVISIVIDDMGVIHPGTRRAVALPAPLTLSWFPFARNLPDQVGTATERGHEALLHMPMQASGTSIAWTGPDPLRIDLPAEENLRRLLTAIDSVPDTVGLNNHMGSVATRDPALMALVARETRKRDMLFLDSLTITHSVGYQQAALAGVPAASRDVFIDNAADTAQILAQLERTEQIARRQGHVIAIGHPRPHTLDALEAWLPGLAAKGFMLWPLSATVAWRNEIAFPAG</sequence>
<comment type="caution">
    <text evidence="1">The sequence shown here is derived from an EMBL/GenBank/DDBJ whole genome shotgun (WGS) entry which is preliminary data.</text>
</comment>
<organism evidence="1 2">
    <name type="scientific">Limobrevibacterium gyesilva</name>
    <dbReference type="NCBI Taxonomy" id="2991712"/>
    <lineage>
        <taxon>Bacteria</taxon>
        <taxon>Pseudomonadati</taxon>
        <taxon>Pseudomonadota</taxon>
        <taxon>Alphaproteobacteria</taxon>
        <taxon>Acetobacterales</taxon>
        <taxon>Acetobacteraceae</taxon>
        <taxon>Limobrevibacterium</taxon>
    </lineage>
</organism>
<dbReference type="PANTHER" id="PTHR30105">
    <property type="entry name" value="UNCHARACTERIZED YIBQ-RELATED"/>
    <property type="match status" value="1"/>
</dbReference>
<dbReference type="CDD" id="cd10936">
    <property type="entry name" value="CE4_DAC2"/>
    <property type="match status" value="1"/>
</dbReference>
<evidence type="ECO:0000313" key="2">
    <source>
        <dbReference type="Proteomes" id="UP001165679"/>
    </source>
</evidence>
<gene>
    <name evidence="1" type="ORF">OL599_08180</name>
</gene>
<dbReference type="SUPFAM" id="SSF88713">
    <property type="entry name" value="Glycoside hydrolase/deacetylase"/>
    <property type="match status" value="1"/>
</dbReference>
<dbReference type="InterPro" id="IPR011330">
    <property type="entry name" value="Glyco_hydro/deAcase_b/a-brl"/>
</dbReference>